<dbReference type="OrthoDB" id="123872at2759"/>
<comment type="caution">
    <text evidence="1">The sequence shown here is derived from an EMBL/GenBank/DDBJ whole genome shotgun (WGS) entry which is preliminary data.</text>
</comment>
<protein>
    <submittedName>
        <fullName evidence="1">Uncharacterized protein</fullName>
    </submittedName>
</protein>
<keyword evidence="2" id="KW-1185">Reference proteome</keyword>
<evidence type="ECO:0000313" key="2">
    <source>
        <dbReference type="Proteomes" id="UP000198211"/>
    </source>
</evidence>
<organism evidence="1 2">
    <name type="scientific">Phytophthora megakarya</name>
    <dbReference type="NCBI Taxonomy" id="4795"/>
    <lineage>
        <taxon>Eukaryota</taxon>
        <taxon>Sar</taxon>
        <taxon>Stramenopiles</taxon>
        <taxon>Oomycota</taxon>
        <taxon>Peronosporomycetes</taxon>
        <taxon>Peronosporales</taxon>
        <taxon>Peronosporaceae</taxon>
        <taxon>Phytophthora</taxon>
    </lineage>
</organism>
<proteinExistence type="predicted"/>
<dbReference type="STRING" id="4795.A0A225WHS3"/>
<sequence>MDVAELVVEAMSSKGTISFLSLVQALRNFEEYSSQGKVHSQVAIGFPKNYLTKCLPGIKTYRKALTSEHDAGKMGVTITKLGTYTDKDIITMFKCNCIKAGMNAYAKPLQIVNVKISVSTRFGRISIYEVAPFRLSVWLDDTCFMIAIKYMIYPEVSEITDRGIGVVNPLFELMAYEDIKRELIESTSSFRRGKKFVLVPIYLDSH</sequence>
<gene>
    <name evidence="1" type="ORF">PHMEG_0009011</name>
</gene>
<evidence type="ECO:0000313" key="1">
    <source>
        <dbReference type="EMBL" id="OWZ17092.1"/>
    </source>
</evidence>
<name>A0A225WHS3_9STRA</name>
<accession>A0A225WHS3</accession>
<reference evidence="2" key="1">
    <citation type="submission" date="2017-03" db="EMBL/GenBank/DDBJ databases">
        <title>Phytopthora megakarya and P. palmivora, two closely related causual agents of cacao black pod achieved similar genome size and gene model numbers by different mechanisms.</title>
        <authorList>
            <person name="Ali S."/>
            <person name="Shao J."/>
            <person name="Larry D.J."/>
            <person name="Kronmiller B."/>
            <person name="Shen D."/>
            <person name="Strem M.D."/>
            <person name="Melnick R.L."/>
            <person name="Guiltinan M.J."/>
            <person name="Tyler B.M."/>
            <person name="Meinhardt L.W."/>
            <person name="Bailey B.A."/>
        </authorList>
    </citation>
    <scope>NUCLEOTIDE SEQUENCE [LARGE SCALE GENOMIC DNA]</scope>
    <source>
        <strain evidence="2">zdho120</strain>
    </source>
</reference>
<dbReference type="EMBL" id="NBNE01000815">
    <property type="protein sequence ID" value="OWZ17092.1"/>
    <property type="molecule type" value="Genomic_DNA"/>
</dbReference>
<dbReference type="Proteomes" id="UP000198211">
    <property type="component" value="Unassembled WGS sequence"/>
</dbReference>
<dbReference type="AlphaFoldDB" id="A0A225WHS3"/>